<dbReference type="Pfam" id="PF00462">
    <property type="entry name" value="Glutaredoxin"/>
    <property type="match status" value="1"/>
</dbReference>
<keyword evidence="4" id="KW-0676">Redox-active center</keyword>
<dbReference type="AlphaFoldDB" id="A0A0G4EEM0"/>
<dbReference type="OMA" id="KPGHLEC"/>
<name>A0A0G4EEM0_VITBC</name>
<dbReference type="InterPro" id="IPR014025">
    <property type="entry name" value="Glutaredoxin_subgr"/>
</dbReference>
<dbReference type="VEuPathDB" id="CryptoDB:Vbra_20342"/>
<accession>A0A0G4EEM0</accession>
<dbReference type="GO" id="GO:0034599">
    <property type="term" value="P:cellular response to oxidative stress"/>
    <property type="evidence" value="ECO:0007669"/>
    <property type="project" value="TreeGrafter"/>
</dbReference>
<dbReference type="PROSITE" id="PS00195">
    <property type="entry name" value="GLUTAREDOXIN_1"/>
    <property type="match status" value="1"/>
</dbReference>
<dbReference type="OrthoDB" id="44061at2759"/>
<protein>
    <recommendedName>
        <fullName evidence="5">Glutaredoxin domain-containing protein</fullName>
    </recommendedName>
</protein>
<dbReference type="EMBL" id="CDMY01000201">
    <property type="protein sequence ID" value="CEL93997.1"/>
    <property type="molecule type" value="Genomic_DNA"/>
</dbReference>
<evidence type="ECO:0000313" key="6">
    <source>
        <dbReference type="EMBL" id="CEL93997.1"/>
    </source>
</evidence>
<dbReference type="CDD" id="cd03419">
    <property type="entry name" value="GRX_GRXh_1_2_like"/>
    <property type="match status" value="1"/>
</dbReference>
<dbReference type="STRING" id="1169540.A0A0G4EEM0"/>
<dbReference type="PROSITE" id="PS51354">
    <property type="entry name" value="GLUTAREDOXIN_2"/>
    <property type="match status" value="1"/>
</dbReference>
<evidence type="ECO:0000259" key="5">
    <source>
        <dbReference type="Pfam" id="PF00462"/>
    </source>
</evidence>
<reference evidence="6 7" key="1">
    <citation type="submission" date="2014-11" db="EMBL/GenBank/DDBJ databases">
        <authorList>
            <person name="Zhu J."/>
            <person name="Qi W."/>
            <person name="Song R."/>
        </authorList>
    </citation>
    <scope>NUCLEOTIDE SEQUENCE [LARGE SCALE GENOMIC DNA]</scope>
</reference>
<proteinExistence type="predicted"/>
<gene>
    <name evidence="6" type="ORF">Vbra_20342</name>
</gene>
<dbReference type="PRINTS" id="PR00160">
    <property type="entry name" value="GLUTAREDOXIN"/>
</dbReference>
<dbReference type="Gene3D" id="3.40.30.10">
    <property type="entry name" value="Glutaredoxin"/>
    <property type="match status" value="1"/>
</dbReference>
<keyword evidence="3" id="KW-1015">Disulfide bond</keyword>
<dbReference type="NCBIfam" id="TIGR02180">
    <property type="entry name" value="GRX_euk"/>
    <property type="match status" value="1"/>
</dbReference>
<dbReference type="GO" id="GO:0005737">
    <property type="term" value="C:cytoplasm"/>
    <property type="evidence" value="ECO:0007669"/>
    <property type="project" value="TreeGrafter"/>
</dbReference>
<sequence length="117" mass="12423">MGGKPSAARGEIMGSVKEMVDSSIANNKVMVFSKSYCPFCQRAISALQNLGIKALEVKQIENEPNMNEIQDYLSSLTGGRSVPRVFVGGKFVGGCDETMTAISNGSLQKMLTDAGAI</sequence>
<dbReference type="FunCoup" id="A0A0G4EEM0">
    <property type="interactions" value="89"/>
</dbReference>
<feature type="domain" description="Glutaredoxin" evidence="5">
    <location>
        <begin position="29"/>
        <end position="92"/>
    </location>
</feature>
<dbReference type="PANTHER" id="PTHR45694:SF18">
    <property type="entry name" value="GLUTAREDOXIN-1-RELATED"/>
    <property type="match status" value="1"/>
</dbReference>
<evidence type="ECO:0000256" key="1">
    <source>
        <dbReference type="ARBA" id="ARBA00022448"/>
    </source>
</evidence>
<dbReference type="PhylomeDB" id="A0A0G4EEM0"/>
<dbReference type="InterPro" id="IPR011899">
    <property type="entry name" value="Glutaredoxin_euk/vir"/>
</dbReference>
<dbReference type="Proteomes" id="UP000041254">
    <property type="component" value="Unassembled WGS sequence"/>
</dbReference>
<dbReference type="SUPFAM" id="SSF52833">
    <property type="entry name" value="Thioredoxin-like"/>
    <property type="match status" value="1"/>
</dbReference>
<keyword evidence="1" id="KW-0813">Transport</keyword>
<evidence type="ECO:0000313" key="7">
    <source>
        <dbReference type="Proteomes" id="UP000041254"/>
    </source>
</evidence>
<keyword evidence="7" id="KW-1185">Reference proteome</keyword>
<dbReference type="InterPro" id="IPR011767">
    <property type="entry name" value="GLR_AS"/>
</dbReference>
<dbReference type="InParanoid" id="A0A0G4EEM0"/>
<organism evidence="6 7">
    <name type="scientific">Vitrella brassicaformis (strain CCMP3155)</name>
    <dbReference type="NCBI Taxonomy" id="1169540"/>
    <lineage>
        <taxon>Eukaryota</taxon>
        <taxon>Sar</taxon>
        <taxon>Alveolata</taxon>
        <taxon>Colpodellida</taxon>
        <taxon>Vitrellaceae</taxon>
        <taxon>Vitrella</taxon>
    </lineage>
</organism>
<keyword evidence="2" id="KW-0249">Electron transport</keyword>
<evidence type="ECO:0000256" key="4">
    <source>
        <dbReference type="ARBA" id="ARBA00023284"/>
    </source>
</evidence>
<dbReference type="PANTHER" id="PTHR45694">
    <property type="entry name" value="GLUTAREDOXIN 2"/>
    <property type="match status" value="1"/>
</dbReference>
<dbReference type="GO" id="GO:0015038">
    <property type="term" value="F:glutathione disulfide oxidoreductase activity"/>
    <property type="evidence" value="ECO:0007669"/>
    <property type="project" value="TreeGrafter"/>
</dbReference>
<dbReference type="InterPro" id="IPR036249">
    <property type="entry name" value="Thioredoxin-like_sf"/>
</dbReference>
<evidence type="ECO:0000256" key="2">
    <source>
        <dbReference type="ARBA" id="ARBA00022982"/>
    </source>
</evidence>
<evidence type="ECO:0000256" key="3">
    <source>
        <dbReference type="ARBA" id="ARBA00023157"/>
    </source>
</evidence>
<dbReference type="InterPro" id="IPR002109">
    <property type="entry name" value="Glutaredoxin"/>
</dbReference>